<dbReference type="GO" id="GO:0016829">
    <property type="term" value="F:lyase activity"/>
    <property type="evidence" value="ECO:0007669"/>
    <property type="project" value="UniProtKB-KW"/>
</dbReference>
<keyword evidence="10" id="KW-0456">Lyase</keyword>
<dbReference type="GO" id="GO:0003906">
    <property type="term" value="F:DNA-(apurinic or apyrimidinic site) endonuclease activity"/>
    <property type="evidence" value="ECO:0007669"/>
    <property type="project" value="InterPro"/>
</dbReference>
<comment type="catalytic activity">
    <reaction evidence="1">
        <text>Hydrolysis of DNA containing ring-opened 7-methylguanine residues, releasing 2,6-diamino-4-hydroxy-5-(N-methyl)formamidopyrimidine.</text>
        <dbReference type="EC" id="3.2.2.23"/>
    </reaction>
</comment>
<dbReference type="PROSITE" id="PS51066">
    <property type="entry name" value="ZF_FPG_2"/>
    <property type="match status" value="1"/>
</dbReference>
<evidence type="ECO:0000259" key="14">
    <source>
        <dbReference type="PROSITE" id="PS51066"/>
    </source>
</evidence>
<sequence length="274" mass="29471">MLEIPEAAVLARQINQSISGKTIHEVVAAQSPHKFAWYTGDPAGYAGLLTGKTIGAAAARGGMLEIEVEDHVLVFSDGVNLRFHHNPAERPAKHQLLMDFSDGTALSASVAMYGGLMCFARGTEDNAYYRVACEKPSPLRGDFTPEYFGGLFQPELDKLSVKAFLATEQRIPGLGNGVLQDILYNAKLHPKRKVNTLSASEREGLLDAIVTTLHEMTDGGGRDTERDLFGNPGGYATKVSKNTVGLPCPECGSTILKEAYMGGSIYYCPGCQKG</sequence>
<keyword evidence="17" id="KW-1185">Reference proteome</keyword>
<name>A0A0S7BCW3_9CHLR</name>
<evidence type="ECO:0000256" key="3">
    <source>
        <dbReference type="ARBA" id="ARBA00022723"/>
    </source>
</evidence>
<evidence type="ECO:0000256" key="5">
    <source>
        <dbReference type="ARBA" id="ARBA00022771"/>
    </source>
</evidence>
<dbReference type="InterPro" id="IPR012319">
    <property type="entry name" value="FPG_cat"/>
</dbReference>
<evidence type="ECO:0000256" key="10">
    <source>
        <dbReference type="ARBA" id="ARBA00023239"/>
    </source>
</evidence>
<keyword evidence="3" id="KW-0479">Metal-binding</keyword>
<evidence type="ECO:0000256" key="1">
    <source>
        <dbReference type="ARBA" id="ARBA00001668"/>
    </source>
</evidence>
<feature type="domain" description="Formamidopyrimidine-DNA glycosylase catalytic" evidence="15">
    <location>
        <begin position="2"/>
        <end position="115"/>
    </location>
</feature>
<evidence type="ECO:0000256" key="9">
    <source>
        <dbReference type="ARBA" id="ARBA00023204"/>
    </source>
</evidence>
<reference evidence="16" key="1">
    <citation type="submission" date="2015-07" db="EMBL/GenBank/DDBJ databases">
        <title>Draft Genome Sequences of Anaerolinea thermolimosa IMO-1, Bellilinea caldifistulae GOMI-1, Leptolinea tardivitalis YMTK-2, Levilinea saccharolytica KIBI-1,Longilinea arvoryzae KOME-1, Previously Described as Members of the Anaerolineaceae (Chloroflexi).</title>
        <authorList>
            <person name="Sekiguchi Y."/>
            <person name="Ohashi A."/>
            <person name="Matsuura N."/>
            <person name="Tourlousse M.D."/>
        </authorList>
    </citation>
    <scope>NUCLEOTIDE SEQUENCE [LARGE SCALE GENOMIC DNA]</scope>
    <source>
        <strain evidence="16">KOME-1</strain>
    </source>
</reference>
<feature type="domain" description="FPG-type" evidence="14">
    <location>
        <begin position="227"/>
        <end position="273"/>
    </location>
</feature>
<evidence type="ECO:0000256" key="8">
    <source>
        <dbReference type="ARBA" id="ARBA00023125"/>
    </source>
</evidence>
<evidence type="ECO:0000256" key="4">
    <source>
        <dbReference type="ARBA" id="ARBA00022763"/>
    </source>
</evidence>
<dbReference type="GO" id="GO:0006284">
    <property type="term" value="P:base-excision repair"/>
    <property type="evidence" value="ECO:0007669"/>
    <property type="project" value="InterPro"/>
</dbReference>
<dbReference type="SUPFAM" id="SSF81624">
    <property type="entry name" value="N-terminal domain of MutM-like DNA repair proteins"/>
    <property type="match status" value="1"/>
</dbReference>
<keyword evidence="7" id="KW-0862">Zinc</keyword>
<dbReference type="InterPro" id="IPR015886">
    <property type="entry name" value="H2TH_FPG"/>
</dbReference>
<dbReference type="InterPro" id="IPR000214">
    <property type="entry name" value="Znf_DNA_glyclase/AP_lyase"/>
</dbReference>
<dbReference type="Pfam" id="PF06831">
    <property type="entry name" value="H2TH"/>
    <property type="match status" value="1"/>
</dbReference>
<dbReference type="GO" id="GO:0003684">
    <property type="term" value="F:damaged DNA binding"/>
    <property type="evidence" value="ECO:0007669"/>
    <property type="project" value="InterPro"/>
</dbReference>
<dbReference type="Gene3D" id="3.20.190.10">
    <property type="entry name" value="MutM-like, N-terminal"/>
    <property type="match status" value="1"/>
</dbReference>
<keyword evidence="11" id="KW-0511">Multifunctional enzyme</keyword>
<keyword evidence="4" id="KW-0227">DNA damage</keyword>
<dbReference type="InterPro" id="IPR035937">
    <property type="entry name" value="FPG_N"/>
</dbReference>
<dbReference type="AlphaFoldDB" id="A0A0S7BCW3"/>
<dbReference type="PROSITE" id="PS51068">
    <property type="entry name" value="FPG_CAT"/>
    <property type="match status" value="1"/>
</dbReference>
<proteinExistence type="inferred from homology"/>
<evidence type="ECO:0000313" key="17">
    <source>
        <dbReference type="Proteomes" id="UP000055060"/>
    </source>
</evidence>
<evidence type="ECO:0000259" key="15">
    <source>
        <dbReference type="PROSITE" id="PS51068"/>
    </source>
</evidence>
<dbReference type="GO" id="GO:0008270">
    <property type="term" value="F:zinc ion binding"/>
    <property type="evidence" value="ECO:0007669"/>
    <property type="project" value="UniProtKB-KW"/>
</dbReference>
<dbReference type="InterPro" id="IPR010979">
    <property type="entry name" value="Ribosomal_uS13-like_H2TH"/>
</dbReference>
<keyword evidence="9" id="KW-0234">DNA repair</keyword>
<dbReference type="Gene3D" id="1.10.8.50">
    <property type="match status" value="1"/>
</dbReference>
<dbReference type="PANTHER" id="PTHR22993">
    <property type="entry name" value="FORMAMIDOPYRIMIDINE-DNA GLYCOSYLASE"/>
    <property type="match status" value="1"/>
</dbReference>
<keyword evidence="8" id="KW-0238">DNA-binding</keyword>
<comment type="similarity">
    <text evidence="2">Belongs to the FPG family.</text>
</comment>
<dbReference type="PANTHER" id="PTHR22993:SF9">
    <property type="entry name" value="FORMAMIDOPYRIMIDINE-DNA GLYCOSYLASE"/>
    <property type="match status" value="1"/>
</dbReference>
<protein>
    <submittedName>
        <fullName evidence="16">Formamidopyrimidine-DNA glycosylase</fullName>
    </submittedName>
</protein>
<gene>
    <name evidence="16" type="ORF">LARV_00360</name>
</gene>
<keyword evidence="6" id="KW-0378">Hydrolase</keyword>
<accession>A0A0S7BCW3</accession>
<dbReference type="Pfam" id="PF01149">
    <property type="entry name" value="Fapy_DNA_glyco"/>
    <property type="match status" value="1"/>
</dbReference>
<dbReference type="GO" id="GO:0034039">
    <property type="term" value="F:8-oxo-7,8-dihydroguanine DNA N-glycosylase activity"/>
    <property type="evidence" value="ECO:0007669"/>
    <property type="project" value="TreeGrafter"/>
</dbReference>
<organism evidence="16">
    <name type="scientific">Longilinea arvoryzae</name>
    <dbReference type="NCBI Taxonomy" id="360412"/>
    <lineage>
        <taxon>Bacteria</taxon>
        <taxon>Bacillati</taxon>
        <taxon>Chloroflexota</taxon>
        <taxon>Anaerolineae</taxon>
        <taxon>Anaerolineales</taxon>
        <taxon>Anaerolineaceae</taxon>
        <taxon>Longilinea</taxon>
    </lineage>
</organism>
<evidence type="ECO:0000256" key="7">
    <source>
        <dbReference type="ARBA" id="ARBA00022833"/>
    </source>
</evidence>
<dbReference type="RefSeq" id="WP_075072034.1">
    <property type="nucleotide sequence ID" value="NZ_DF967972.1"/>
</dbReference>
<evidence type="ECO:0000256" key="6">
    <source>
        <dbReference type="ARBA" id="ARBA00022801"/>
    </source>
</evidence>
<dbReference type="SUPFAM" id="SSF46946">
    <property type="entry name" value="S13-like H2TH domain"/>
    <property type="match status" value="1"/>
</dbReference>
<evidence type="ECO:0000256" key="11">
    <source>
        <dbReference type="ARBA" id="ARBA00023268"/>
    </source>
</evidence>
<evidence type="ECO:0000256" key="12">
    <source>
        <dbReference type="ARBA" id="ARBA00023295"/>
    </source>
</evidence>
<dbReference type="Proteomes" id="UP000055060">
    <property type="component" value="Unassembled WGS sequence"/>
</dbReference>
<dbReference type="EMBL" id="DF967972">
    <property type="protein sequence ID" value="GAP12624.1"/>
    <property type="molecule type" value="Genomic_DNA"/>
</dbReference>
<keyword evidence="5 13" id="KW-0863">Zinc-finger</keyword>
<dbReference type="SUPFAM" id="SSF57716">
    <property type="entry name" value="Glucocorticoid receptor-like (DNA-binding domain)"/>
    <property type="match status" value="1"/>
</dbReference>
<evidence type="ECO:0000256" key="13">
    <source>
        <dbReference type="PROSITE-ProRule" id="PRU00391"/>
    </source>
</evidence>
<evidence type="ECO:0000313" key="16">
    <source>
        <dbReference type="EMBL" id="GAP12624.1"/>
    </source>
</evidence>
<dbReference type="OrthoDB" id="9800855at2"/>
<dbReference type="STRING" id="360412.LARV_00360"/>
<keyword evidence="12" id="KW-0326">Glycosidase</keyword>
<dbReference type="SMART" id="SM01232">
    <property type="entry name" value="H2TH"/>
    <property type="match status" value="1"/>
</dbReference>
<evidence type="ECO:0000256" key="2">
    <source>
        <dbReference type="ARBA" id="ARBA00009409"/>
    </source>
</evidence>